<comment type="similarity">
    <text evidence="2">Belongs to the major facilitator superfamily. TCR/Tet family.</text>
</comment>
<reference evidence="10" key="1">
    <citation type="journal article" date="2017" name="Appl. Environ. Microbiol.">
        <title>Staphylococcus edaphicus sp. nov., isolated in Antarctica, harbours mecC gene and genomic islands with suspected role in adaptation to extreme environment.</title>
        <authorList>
            <person name="Pantucek R."/>
            <person name="Sedlacek I."/>
            <person name="Indrakova A."/>
            <person name="Vrbovska V."/>
            <person name="Maslanova I."/>
            <person name="Kovarovic V."/>
            <person name="Svec P."/>
            <person name="Kralova S."/>
            <person name="Kristofova L."/>
            <person name="Keklakova J."/>
            <person name="Petras P."/>
            <person name="Doskar J."/>
        </authorList>
    </citation>
    <scope>NUCLEOTIDE SEQUENCE</scope>
    <source>
        <strain evidence="10">CCM 8730</strain>
    </source>
</reference>
<dbReference type="AlphaFoldDB" id="A0A2C6WN82"/>
<evidence type="ECO:0000256" key="2">
    <source>
        <dbReference type="ARBA" id="ARBA00007520"/>
    </source>
</evidence>
<feature type="transmembrane region" description="Helical" evidence="8">
    <location>
        <begin position="267"/>
        <end position="287"/>
    </location>
</feature>
<comment type="subcellular location">
    <subcellularLocation>
        <location evidence="1">Cell membrane</location>
        <topology evidence="1">Multi-pass membrane protein</topology>
    </subcellularLocation>
</comment>
<dbReference type="PANTHER" id="PTHR42718:SF9">
    <property type="entry name" value="MAJOR FACILITATOR SUPERFAMILY MULTIDRUG TRANSPORTER MFSC"/>
    <property type="match status" value="1"/>
</dbReference>
<reference evidence="12" key="2">
    <citation type="submission" date="2017-10" db="EMBL/GenBank/DDBJ databases">
        <title>Staphylococcus edaphicus sp. nov., isolated in Antarctica, harbouring mecC gene and genomic islands essential in adaptation to extreme environment.</title>
        <authorList>
            <person name="Pantucek R."/>
            <person name="Sedlacek I."/>
            <person name="Indrakova A."/>
            <person name="Vrbovska V."/>
            <person name="Maslanova I."/>
            <person name="Kovarovic V."/>
            <person name="Svec P."/>
            <person name="Kralova S."/>
            <person name="Kristofova L."/>
            <person name="Keklakova J."/>
            <person name="Petras P."/>
            <person name="Doskar J."/>
        </authorList>
    </citation>
    <scope>NUCLEOTIDE SEQUENCE [LARGE SCALE GENOMIC DNA]</scope>
    <source>
        <strain evidence="12">CCM 5085</strain>
    </source>
</reference>
<protein>
    <recommendedName>
        <fullName evidence="7">Quinolone resistance protein NorB</fullName>
    </recommendedName>
</protein>
<gene>
    <name evidence="10" type="ORF">BTJ66_11035</name>
    <name evidence="11" type="ORF">MNY58_01795</name>
</gene>
<keyword evidence="5 8" id="KW-1133">Transmembrane helix</keyword>
<feature type="transmembrane region" description="Helical" evidence="8">
    <location>
        <begin position="111"/>
        <end position="129"/>
    </location>
</feature>
<keyword evidence="6 8" id="KW-0472">Membrane</keyword>
<evidence type="ECO:0000256" key="6">
    <source>
        <dbReference type="ARBA" id="ARBA00023136"/>
    </source>
</evidence>
<reference evidence="11" key="4">
    <citation type="submission" date="2022-03" db="EMBL/GenBank/DDBJ databases">
        <title>Complete Genome Sequence of Staphylococcus edaphicus strain CCM 8731.</title>
        <authorList>
            <person name="Rimmer C.O."/>
            <person name="Thomas J.C."/>
        </authorList>
    </citation>
    <scope>NUCLEOTIDE SEQUENCE</scope>
    <source>
        <strain evidence="11">CCM 8731</strain>
    </source>
</reference>
<dbReference type="PANTHER" id="PTHR42718">
    <property type="entry name" value="MAJOR FACILITATOR SUPERFAMILY MULTIDRUG TRANSPORTER MFSC"/>
    <property type="match status" value="1"/>
</dbReference>
<feature type="transmembrane region" description="Helical" evidence="8">
    <location>
        <begin position="199"/>
        <end position="218"/>
    </location>
</feature>
<dbReference type="RefSeq" id="WP_099091007.1">
    <property type="nucleotide sequence ID" value="NZ_CP093217.1"/>
</dbReference>
<feature type="domain" description="Major facilitator superfamily (MFS) profile" evidence="9">
    <location>
        <begin position="4"/>
        <end position="457"/>
    </location>
</feature>
<evidence type="ECO:0000256" key="7">
    <source>
        <dbReference type="ARBA" id="ARBA00040594"/>
    </source>
</evidence>
<feature type="transmembrane region" description="Helical" evidence="8">
    <location>
        <begin position="141"/>
        <end position="162"/>
    </location>
</feature>
<evidence type="ECO:0000256" key="5">
    <source>
        <dbReference type="ARBA" id="ARBA00022989"/>
    </source>
</evidence>
<evidence type="ECO:0000256" key="4">
    <source>
        <dbReference type="ARBA" id="ARBA00022692"/>
    </source>
</evidence>
<dbReference type="Proteomes" id="UP001056588">
    <property type="component" value="Chromosome"/>
</dbReference>
<dbReference type="PROSITE" id="PS50850">
    <property type="entry name" value="MFS"/>
    <property type="match status" value="1"/>
</dbReference>
<dbReference type="InterPro" id="IPR011701">
    <property type="entry name" value="MFS"/>
</dbReference>
<feature type="transmembrane region" description="Helical" evidence="8">
    <location>
        <begin position="82"/>
        <end position="105"/>
    </location>
</feature>
<keyword evidence="4 8" id="KW-0812">Transmembrane</keyword>
<evidence type="ECO:0000313" key="13">
    <source>
        <dbReference type="Proteomes" id="UP001056588"/>
    </source>
</evidence>
<dbReference type="GO" id="GO:0005886">
    <property type="term" value="C:plasma membrane"/>
    <property type="evidence" value="ECO:0007669"/>
    <property type="project" value="UniProtKB-SubCell"/>
</dbReference>
<feature type="transmembrane region" description="Helical" evidence="8">
    <location>
        <begin position="299"/>
        <end position="320"/>
    </location>
</feature>
<keyword evidence="3" id="KW-0813">Transport</keyword>
<accession>A0A2C6WN82</accession>
<feature type="transmembrane region" description="Helical" evidence="8">
    <location>
        <begin position="224"/>
        <end position="246"/>
    </location>
</feature>
<evidence type="ECO:0000256" key="3">
    <source>
        <dbReference type="ARBA" id="ARBA00022448"/>
    </source>
</evidence>
<evidence type="ECO:0000313" key="12">
    <source>
        <dbReference type="Proteomes" id="UP000223828"/>
    </source>
</evidence>
<feature type="transmembrane region" description="Helical" evidence="8">
    <location>
        <begin position="168"/>
        <end position="187"/>
    </location>
</feature>
<feature type="transmembrane region" description="Helical" evidence="8">
    <location>
        <begin position="430"/>
        <end position="454"/>
    </location>
</feature>
<feature type="transmembrane region" description="Helical" evidence="8">
    <location>
        <begin position="12"/>
        <end position="28"/>
    </location>
</feature>
<feature type="transmembrane region" description="Helical" evidence="8">
    <location>
        <begin position="48"/>
        <end position="70"/>
    </location>
</feature>
<dbReference type="GO" id="GO:0022857">
    <property type="term" value="F:transmembrane transporter activity"/>
    <property type="evidence" value="ECO:0007669"/>
    <property type="project" value="InterPro"/>
</dbReference>
<sequence>MIGSINKISGSKLLVGIVLSILTYWLFAQSFLNIGPKIQETFGVSPEIVNISVSLTSFVTGVFMVVAGNVSDRFGKVKMTRIALILSIIGSLMLIVSGNVVLLLLGRVVQGFSAAIIMPATISIVNDFFDGDERQKSLSFWSIGAFGGTGLSSFFAGAMATFISWQSIFILSILLSLIALFLLKNLPESKRFDKQSSRFDYVGLTIFVIMIASISFVITQGYKLGWLSSPTLILSVIFVICIYAFYKVEKVKKIPFIDLKLFKNKSFVGAVVANCLLNTGVGVIALFNMYAQAGLAFSAFQAGLLTLPYLITLLLVVRLGEKSIKRFGAKRAMVIGPIVTAAGILLFSLTFFNTSIYVVVALTGAMFFGGGTGLFATPALSTAVSTTPAEKVGVASGIFKMGSTLGGAFGIAIMTSIFTGLTQSGQSVDAAASTGFIVGVCLVIGGVFTSACLIPTRKMKQVEKEQVAEVE</sequence>
<name>A0A2C6WN82_9STAP</name>
<dbReference type="Gene3D" id="1.20.1250.20">
    <property type="entry name" value="MFS general substrate transporter like domains"/>
    <property type="match status" value="1"/>
</dbReference>
<feature type="transmembrane region" description="Helical" evidence="8">
    <location>
        <begin position="356"/>
        <end position="377"/>
    </location>
</feature>
<evidence type="ECO:0000256" key="1">
    <source>
        <dbReference type="ARBA" id="ARBA00004651"/>
    </source>
</evidence>
<evidence type="ECO:0000259" key="9">
    <source>
        <dbReference type="PROSITE" id="PS50850"/>
    </source>
</evidence>
<feature type="transmembrane region" description="Helical" evidence="8">
    <location>
        <begin position="398"/>
        <end position="418"/>
    </location>
</feature>
<evidence type="ECO:0000256" key="8">
    <source>
        <dbReference type="SAM" id="Phobius"/>
    </source>
</evidence>
<proteinExistence type="inferred from homology"/>
<evidence type="ECO:0000313" key="10">
    <source>
        <dbReference type="EMBL" id="PHK48897.1"/>
    </source>
</evidence>
<dbReference type="Gene3D" id="1.20.1720.10">
    <property type="entry name" value="Multidrug resistance protein D"/>
    <property type="match status" value="1"/>
</dbReference>
<reference evidence="10" key="3">
    <citation type="submission" date="2017-10" db="EMBL/GenBank/DDBJ databases">
        <authorList>
            <person name="Vrbovska V."/>
            <person name="Kovarovic V."/>
            <person name="Indrakova A."/>
        </authorList>
    </citation>
    <scope>NUCLEOTIDE SEQUENCE</scope>
    <source>
        <strain evidence="10">CCM 8730</strain>
    </source>
</reference>
<feature type="transmembrane region" description="Helical" evidence="8">
    <location>
        <begin position="332"/>
        <end position="350"/>
    </location>
</feature>
<organism evidence="10 12">
    <name type="scientific">Staphylococcus edaphicus</name>
    <dbReference type="NCBI Taxonomy" id="1955013"/>
    <lineage>
        <taxon>Bacteria</taxon>
        <taxon>Bacillati</taxon>
        <taxon>Bacillota</taxon>
        <taxon>Bacilli</taxon>
        <taxon>Bacillales</taxon>
        <taxon>Staphylococcaceae</taxon>
        <taxon>Staphylococcus</taxon>
    </lineage>
</organism>
<dbReference type="SUPFAM" id="SSF103473">
    <property type="entry name" value="MFS general substrate transporter"/>
    <property type="match status" value="1"/>
</dbReference>
<keyword evidence="13" id="KW-1185">Reference proteome</keyword>
<dbReference type="Proteomes" id="UP000223828">
    <property type="component" value="Unassembled WGS sequence"/>
</dbReference>
<evidence type="ECO:0000313" key="11">
    <source>
        <dbReference type="EMBL" id="UQW81875.1"/>
    </source>
</evidence>
<dbReference type="InterPro" id="IPR036259">
    <property type="entry name" value="MFS_trans_sf"/>
</dbReference>
<dbReference type="InterPro" id="IPR020846">
    <property type="entry name" value="MFS_dom"/>
</dbReference>
<dbReference type="Pfam" id="PF07690">
    <property type="entry name" value="MFS_1"/>
    <property type="match status" value="1"/>
</dbReference>
<dbReference type="OrthoDB" id="2412976at2"/>
<dbReference type="CDD" id="cd17321">
    <property type="entry name" value="MFS_MMR_MDR_like"/>
    <property type="match status" value="1"/>
</dbReference>
<dbReference type="EMBL" id="CP093217">
    <property type="protein sequence ID" value="UQW81875.1"/>
    <property type="molecule type" value="Genomic_DNA"/>
</dbReference>
<dbReference type="EMBL" id="MRZN01000021">
    <property type="protein sequence ID" value="PHK48897.1"/>
    <property type="molecule type" value="Genomic_DNA"/>
</dbReference>